<feature type="region of interest" description="Disordered" evidence="3">
    <location>
        <begin position="1"/>
        <end position="37"/>
    </location>
</feature>
<dbReference type="InterPro" id="IPR018066">
    <property type="entry name" value="Tubby_C_CS"/>
</dbReference>
<proteinExistence type="inferred from homology"/>
<evidence type="ECO:0000256" key="3">
    <source>
        <dbReference type="SAM" id="MobiDB-lite"/>
    </source>
</evidence>
<dbReference type="Gene3D" id="3.20.90.10">
    <property type="entry name" value="Tubby Protein, Chain A"/>
    <property type="match status" value="1"/>
</dbReference>
<evidence type="ECO:0000256" key="1">
    <source>
        <dbReference type="ARBA" id="ARBA00007129"/>
    </source>
</evidence>
<dbReference type="Proteomes" id="UP000243499">
    <property type="component" value="Chromosome 5"/>
</dbReference>
<comment type="similarity">
    <text evidence="1 2">Belongs to the TUB family.</text>
</comment>
<dbReference type="PANTHER" id="PTHR16517">
    <property type="entry name" value="TUBBY-RELATED"/>
    <property type="match status" value="1"/>
</dbReference>
<gene>
    <name evidence="5" type="ORF">PAHAL_5G209900</name>
</gene>
<dbReference type="EMBL" id="CM008050">
    <property type="protein sequence ID" value="PAN29222.1"/>
    <property type="molecule type" value="Genomic_DNA"/>
</dbReference>
<evidence type="ECO:0000313" key="5">
    <source>
        <dbReference type="EMBL" id="PAN29222.1"/>
    </source>
</evidence>
<reference evidence="5" key="1">
    <citation type="submission" date="2018-04" db="EMBL/GenBank/DDBJ databases">
        <title>WGS assembly of Panicum hallii.</title>
        <authorList>
            <person name="Lovell J."/>
            <person name="Jenkins J."/>
            <person name="Lowry D."/>
            <person name="Mamidi S."/>
            <person name="Sreedasyam A."/>
            <person name="Weng X."/>
            <person name="Barry K."/>
            <person name="Bonette J."/>
            <person name="Campitelli B."/>
            <person name="Daum C."/>
            <person name="Gordon S."/>
            <person name="Gould B."/>
            <person name="Lipzen A."/>
            <person name="Macqueen A."/>
            <person name="Palacio-Mejia J."/>
            <person name="Plott C."/>
            <person name="Shakirov E."/>
            <person name="Shu S."/>
            <person name="Yoshinaga Y."/>
            <person name="Zane M."/>
            <person name="Rokhsar D."/>
            <person name="Grimwood J."/>
            <person name="Schmutz J."/>
            <person name="Juenger T."/>
        </authorList>
    </citation>
    <scope>NUCLEOTIDE SEQUENCE [LARGE SCALE GENOMIC DNA]</scope>
    <source>
        <strain evidence="5">FIL2</strain>
    </source>
</reference>
<organism evidence="5">
    <name type="scientific">Panicum hallii</name>
    <dbReference type="NCBI Taxonomy" id="206008"/>
    <lineage>
        <taxon>Eukaryota</taxon>
        <taxon>Viridiplantae</taxon>
        <taxon>Streptophyta</taxon>
        <taxon>Embryophyta</taxon>
        <taxon>Tracheophyta</taxon>
        <taxon>Spermatophyta</taxon>
        <taxon>Magnoliopsida</taxon>
        <taxon>Liliopsida</taxon>
        <taxon>Poales</taxon>
        <taxon>Poaceae</taxon>
        <taxon>PACMAD clade</taxon>
        <taxon>Panicoideae</taxon>
        <taxon>Panicodae</taxon>
        <taxon>Paniceae</taxon>
        <taxon>Panicinae</taxon>
        <taxon>Panicum</taxon>
        <taxon>Panicum sect. Panicum</taxon>
    </lineage>
</organism>
<evidence type="ECO:0000259" key="4">
    <source>
        <dbReference type="Pfam" id="PF01167"/>
    </source>
</evidence>
<dbReference type="PANTHER" id="PTHR16517:SF147">
    <property type="entry name" value="TUBBY-LIKE F-BOX PROTEIN 1"/>
    <property type="match status" value="1"/>
</dbReference>
<evidence type="ECO:0000256" key="2">
    <source>
        <dbReference type="RuleBase" id="RU361125"/>
    </source>
</evidence>
<accession>A0A2S3HT05</accession>
<dbReference type="Gramene" id="PAN29222">
    <property type="protein sequence ID" value="PAN29222"/>
    <property type="gene ID" value="PAHAL_5G209900"/>
</dbReference>
<dbReference type="InterPro" id="IPR000007">
    <property type="entry name" value="Tubby_C"/>
</dbReference>
<dbReference type="Pfam" id="PF01167">
    <property type="entry name" value="Tub"/>
    <property type="match status" value="1"/>
</dbReference>
<feature type="domain" description="Tubby C-terminal" evidence="4">
    <location>
        <begin position="103"/>
        <end position="358"/>
    </location>
</feature>
<sequence>MPRPRQAAPLPAPPPERGEMAEVVEADAEAEAEAEDQEERWARLLPELLSDVVRRVEASGCERWPARKDVVSCACVCRRWREAAVAVVRPPAESGKITFPSSLKQPGPRELPMQCFIKRNKKNSTFLLYLGFTNSPMDKGKFLMAARRFRRGPHTEYIISLDAEDLSQGSNAYMGKLRSDFWGTNFKIYDSKPPYDGAKASSSRSSRRFGSRRISPQVSAGNYEVGQVSYKYNLLKSRGPRRMYCSLECPSAQETWENSLKTKFRRSMGPTTLRNKAPRWHEHLQCWCLNFHGRVTVASVKNFQLVASADPSDPAGTVDEETVLLQFGKVDDDMFTMDYRQPLSAFQAFAISLSSFGTKLACE</sequence>
<name>A0A2S3HT05_9POAL</name>
<dbReference type="PRINTS" id="PR01573">
    <property type="entry name" value="SUPERTUBBY"/>
</dbReference>
<dbReference type="PROSITE" id="PS01201">
    <property type="entry name" value="TUB_2"/>
    <property type="match status" value="1"/>
</dbReference>
<dbReference type="PROSITE" id="PS01200">
    <property type="entry name" value="TUB_1"/>
    <property type="match status" value="1"/>
</dbReference>
<feature type="compositionally biased region" description="Acidic residues" evidence="3">
    <location>
        <begin position="22"/>
        <end position="37"/>
    </location>
</feature>
<dbReference type="InterPro" id="IPR025659">
    <property type="entry name" value="Tubby-like_C"/>
</dbReference>
<dbReference type="AlphaFoldDB" id="A0A2S3HT05"/>
<dbReference type="SUPFAM" id="SSF54518">
    <property type="entry name" value="Tubby C-terminal domain-like"/>
    <property type="match status" value="1"/>
</dbReference>
<protein>
    <recommendedName>
        <fullName evidence="2">Tubby-like F-box protein</fullName>
    </recommendedName>
</protein>